<dbReference type="SUPFAM" id="SSF53474">
    <property type="entry name" value="alpha/beta-Hydrolases"/>
    <property type="match status" value="1"/>
</dbReference>
<dbReference type="EMBL" id="CP122566">
    <property type="protein sequence ID" value="WGH94236.1"/>
    <property type="molecule type" value="Genomic_DNA"/>
</dbReference>
<sequence>MSYNTESNQLVVRFSHQDLSSRSDSDLLVVLHGYGADETDLLPLTAELPDTFTVAAVRAPIWLTNGMNGYAWFPITEDLSSPPESVRNSLEQLDSWIQSVADGFRTVSILGFSQGMAMATSMLRMRPDQYAAVVGLSGFVLDASNEPLLAELLSHDEELATKQVPVFWGRDLQDPIIPPEMAEDAGAWLDQHVDLTQDTYQGVGHGVHPQEISDLTAFLVRHVANRR</sequence>
<organism evidence="4 5">
    <name type="scientific">Auritidibacter ignavus</name>
    <dbReference type="NCBI Taxonomy" id="678932"/>
    <lineage>
        <taxon>Bacteria</taxon>
        <taxon>Bacillati</taxon>
        <taxon>Actinomycetota</taxon>
        <taxon>Actinomycetes</taxon>
        <taxon>Micrococcales</taxon>
        <taxon>Micrococcaceae</taxon>
        <taxon>Auritidibacter</taxon>
    </lineage>
</organism>
<reference evidence="4 5" key="1">
    <citation type="submission" date="2023-03" db="EMBL/GenBank/DDBJ databases">
        <title>Complete genome sequences of several Auritidibacter ignavus strains isolated from ear infections.</title>
        <authorList>
            <person name="Baehr T."/>
            <person name="Baumhoegger A.M."/>
        </authorList>
    </citation>
    <scope>NUCLEOTIDE SEQUENCE [LARGE SCALE GENOMIC DNA]</scope>
    <source>
        <strain evidence="4 5">BABAE-6</strain>
    </source>
</reference>
<accession>A0AAJ6AIR7</accession>
<name>A0AAJ6AIR7_9MICC</name>
<proteinExistence type="inferred from homology"/>
<dbReference type="PANTHER" id="PTHR10655">
    <property type="entry name" value="LYSOPHOSPHOLIPASE-RELATED"/>
    <property type="match status" value="1"/>
</dbReference>
<feature type="domain" description="Phospholipase/carboxylesterase/thioesterase" evidence="3">
    <location>
        <begin position="23"/>
        <end position="221"/>
    </location>
</feature>
<evidence type="ECO:0000313" key="5">
    <source>
        <dbReference type="Proteomes" id="UP001224674"/>
    </source>
</evidence>
<comment type="similarity">
    <text evidence="1">Belongs to the AB hydrolase superfamily. AB hydrolase 2 family.</text>
</comment>
<evidence type="ECO:0000256" key="2">
    <source>
        <dbReference type="ARBA" id="ARBA00022801"/>
    </source>
</evidence>
<evidence type="ECO:0000259" key="3">
    <source>
        <dbReference type="Pfam" id="PF02230"/>
    </source>
</evidence>
<dbReference type="Gene3D" id="3.40.50.1820">
    <property type="entry name" value="alpha/beta hydrolase"/>
    <property type="match status" value="1"/>
</dbReference>
<dbReference type="RefSeq" id="WP_110098769.1">
    <property type="nucleotide sequence ID" value="NZ_CP122562.1"/>
</dbReference>
<dbReference type="PANTHER" id="PTHR10655:SF17">
    <property type="entry name" value="LYSOPHOSPHOLIPASE-LIKE PROTEIN 1"/>
    <property type="match status" value="1"/>
</dbReference>
<dbReference type="InterPro" id="IPR003140">
    <property type="entry name" value="PLipase/COase/thioEstase"/>
</dbReference>
<evidence type="ECO:0000256" key="1">
    <source>
        <dbReference type="ARBA" id="ARBA00006499"/>
    </source>
</evidence>
<evidence type="ECO:0000313" key="4">
    <source>
        <dbReference type="EMBL" id="WGH94236.1"/>
    </source>
</evidence>
<keyword evidence="2" id="KW-0378">Hydrolase</keyword>
<dbReference type="AlphaFoldDB" id="A0AAJ6AIR7"/>
<dbReference type="GO" id="GO:0016787">
    <property type="term" value="F:hydrolase activity"/>
    <property type="evidence" value="ECO:0007669"/>
    <property type="project" value="UniProtKB-KW"/>
</dbReference>
<dbReference type="Pfam" id="PF02230">
    <property type="entry name" value="Abhydrolase_2"/>
    <property type="match status" value="1"/>
</dbReference>
<protein>
    <submittedName>
        <fullName evidence="4">Phospholipase</fullName>
    </submittedName>
</protein>
<keyword evidence="5" id="KW-1185">Reference proteome</keyword>
<dbReference type="InterPro" id="IPR029058">
    <property type="entry name" value="AB_hydrolase_fold"/>
</dbReference>
<gene>
    <name evidence="4" type="ORF">QDX21_05460</name>
</gene>
<dbReference type="InterPro" id="IPR050565">
    <property type="entry name" value="LYPA1-2/EST-like"/>
</dbReference>
<dbReference type="Proteomes" id="UP001224674">
    <property type="component" value="Chromosome"/>
</dbReference>